<organism evidence="2 3">
    <name type="scientific">Tenacibaculum vairaonense</name>
    <dbReference type="NCBI Taxonomy" id="3137860"/>
    <lineage>
        <taxon>Bacteria</taxon>
        <taxon>Pseudomonadati</taxon>
        <taxon>Bacteroidota</taxon>
        <taxon>Flavobacteriia</taxon>
        <taxon>Flavobacteriales</taxon>
        <taxon>Flavobacteriaceae</taxon>
        <taxon>Tenacibaculum</taxon>
    </lineage>
</organism>
<dbReference type="SUPFAM" id="SSF54427">
    <property type="entry name" value="NTF2-like"/>
    <property type="match status" value="1"/>
</dbReference>
<dbReference type="EMBL" id="CAXJRC010000044">
    <property type="protein sequence ID" value="CAL2108368.1"/>
    <property type="molecule type" value="Genomic_DNA"/>
</dbReference>
<dbReference type="RefSeq" id="WP_348747293.1">
    <property type="nucleotide sequence ID" value="NZ_OZ038525.1"/>
</dbReference>
<sequence length="156" mass="17570">MNSCQQKGNSSMVLENKQEIVDSAKAIVQKIFELSNNHKFVEGLDYYANDTEAYYVNNGTVLNLSDLKKSYENIAPSVEVLENSIDSWNTKVLSEDVVLFTLPVRLKIKLKGIPEYNGQLVWSGVLQKIKDKWVVVQSHESWLNCVEVNSALSSAN</sequence>
<reference evidence="2 3" key="1">
    <citation type="submission" date="2024-05" db="EMBL/GenBank/DDBJ databases">
        <authorList>
            <person name="Duchaud E."/>
        </authorList>
    </citation>
    <scope>NUCLEOTIDE SEQUENCE [LARGE SCALE GENOMIC DNA]</scope>
    <source>
        <strain evidence="2">Ena-SAMPLE-TAB-13-05-2024-13:56:06:370-140305</strain>
    </source>
</reference>
<gene>
    <name evidence="2" type="ORF">T190115A13A_70141</name>
</gene>
<protein>
    <submittedName>
        <fullName evidence="2">SnoaL-like domain-containing protein</fullName>
    </submittedName>
</protein>
<dbReference type="Gene3D" id="3.10.450.50">
    <property type="match status" value="1"/>
</dbReference>
<dbReference type="InterPro" id="IPR032710">
    <property type="entry name" value="NTF2-like_dom_sf"/>
</dbReference>
<accession>A0ABP1FDB0</accession>
<evidence type="ECO:0000259" key="1">
    <source>
        <dbReference type="Pfam" id="PF13474"/>
    </source>
</evidence>
<evidence type="ECO:0000313" key="2">
    <source>
        <dbReference type="EMBL" id="CAL2108368.1"/>
    </source>
</evidence>
<dbReference type="Pfam" id="PF13474">
    <property type="entry name" value="SnoaL_3"/>
    <property type="match status" value="1"/>
</dbReference>
<evidence type="ECO:0000313" key="3">
    <source>
        <dbReference type="Proteomes" id="UP001497602"/>
    </source>
</evidence>
<comment type="caution">
    <text evidence="2">The sequence shown here is derived from an EMBL/GenBank/DDBJ whole genome shotgun (WGS) entry which is preliminary data.</text>
</comment>
<feature type="domain" description="SnoaL-like" evidence="1">
    <location>
        <begin position="26"/>
        <end position="142"/>
    </location>
</feature>
<dbReference type="Proteomes" id="UP001497602">
    <property type="component" value="Unassembled WGS sequence"/>
</dbReference>
<keyword evidence="3" id="KW-1185">Reference proteome</keyword>
<name>A0ABP1FDB0_9FLAO</name>
<dbReference type="InterPro" id="IPR037401">
    <property type="entry name" value="SnoaL-like"/>
</dbReference>
<proteinExistence type="predicted"/>